<protein>
    <submittedName>
        <fullName evidence="3">Uncharacterized protein</fullName>
    </submittedName>
</protein>
<keyword evidence="2" id="KW-0812">Transmembrane</keyword>
<organism evidence="3 4">
    <name type="scientific">Haemaphysalis longicornis</name>
    <name type="common">Bush tick</name>
    <dbReference type="NCBI Taxonomy" id="44386"/>
    <lineage>
        <taxon>Eukaryota</taxon>
        <taxon>Metazoa</taxon>
        <taxon>Ecdysozoa</taxon>
        <taxon>Arthropoda</taxon>
        <taxon>Chelicerata</taxon>
        <taxon>Arachnida</taxon>
        <taxon>Acari</taxon>
        <taxon>Parasitiformes</taxon>
        <taxon>Ixodida</taxon>
        <taxon>Ixodoidea</taxon>
        <taxon>Ixodidae</taxon>
        <taxon>Haemaphysalinae</taxon>
        <taxon>Haemaphysalis</taxon>
    </lineage>
</organism>
<dbReference type="EMBL" id="JABSTR010000005">
    <property type="protein sequence ID" value="KAH9371446.1"/>
    <property type="molecule type" value="Genomic_DNA"/>
</dbReference>
<dbReference type="Proteomes" id="UP000821853">
    <property type="component" value="Chromosome 3"/>
</dbReference>
<name>A0A9J6FZ68_HAELO</name>
<evidence type="ECO:0000313" key="4">
    <source>
        <dbReference type="Proteomes" id="UP000821853"/>
    </source>
</evidence>
<keyword evidence="2" id="KW-1133">Transmembrane helix</keyword>
<keyword evidence="4" id="KW-1185">Reference proteome</keyword>
<feature type="region of interest" description="Disordered" evidence="1">
    <location>
        <begin position="61"/>
        <end position="95"/>
    </location>
</feature>
<accession>A0A9J6FZ68</accession>
<comment type="caution">
    <text evidence="3">The sequence shown here is derived from an EMBL/GenBank/DDBJ whole genome shotgun (WGS) entry which is preliminary data.</text>
</comment>
<dbReference type="AlphaFoldDB" id="A0A9J6FZ68"/>
<keyword evidence="2" id="KW-0472">Membrane</keyword>
<proteinExistence type="predicted"/>
<evidence type="ECO:0000313" key="3">
    <source>
        <dbReference type="EMBL" id="KAH9371446.1"/>
    </source>
</evidence>
<sequence length="95" mass="10372">MAYLDVASCNCGYGSLPIPVGISIVVVILCFTIKTGGRRQHHPVVLQSFDCFTLRRCTMVSKPRRGQRSSASLPKKSKTSEMRQVTKSRGEAGQG</sequence>
<evidence type="ECO:0000256" key="1">
    <source>
        <dbReference type="SAM" id="MobiDB-lite"/>
    </source>
</evidence>
<dbReference type="VEuPathDB" id="VectorBase:HLOH_040067"/>
<evidence type="ECO:0000256" key="2">
    <source>
        <dbReference type="SAM" id="Phobius"/>
    </source>
</evidence>
<gene>
    <name evidence="3" type="ORF">HPB48_020735</name>
</gene>
<reference evidence="3 4" key="1">
    <citation type="journal article" date="2020" name="Cell">
        <title>Large-Scale Comparative Analyses of Tick Genomes Elucidate Their Genetic Diversity and Vector Capacities.</title>
        <authorList>
            <consortium name="Tick Genome and Microbiome Consortium (TIGMIC)"/>
            <person name="Jia N."/>
            <person name="Wang J."/>
            <person name="Shi W."/>
            <person name="Du L."/>
            <person name="Sun Y."/>
            <person name="Zhan W."/>
            <person name="Jiang J.F."/>
            <person name="Wang Q."/>
            <person name="Zhang B."/>
            <person name="Ji P."/>
            <person name="Bell-Sakyi L."/>
            <person name="Cui X.M."/>
            <person name="Yuan T.T."/>
            <person name="Jiang B.G."/>
            <person name="Yang W.F."/>
            <person name="Lam T.T."/>
            <person name="Chang Q.C."/>
            <person name="Ding S.J."/>
            <person name="Wang X.J."/>
            <person name="Zhu J.G."/>
            <person name="Ruan X.D."/>
            <person name="Zhao L."/>
            <person name="Wei J.T."/>
            <person name="Ye R.Z."/>
            <person name="Que T.C."/>
            <person name="Du C.H."/>
            <person name="Zhou Y.H."/>
            <person name="Cheng J.X."/>
            <person name="Dai P.F."/>
            <person name="Guo W.B."/>
            <person name="Han X.H."/>
            <person name="Huang E.J."/>
            <person name="Li L.F."/>
            <person name="Wei W."/>
            <person name="Gao Y.C."/>
            <person name="Liu J.Z."/>
            <person name="Shao H.Z."/>
            <person name="Wang X."/>
            <person name="Wang C.C."/>
            <person name="Yang T.C."/>
            <person name="Huo Q.B."/>
            <person name="Li W."/>
            <person name="Chen H.Y."/>
            <person name="Chen S.E."/>
            <person name="Zhou L.G."/>
            <person name="Ni X.B."/>
            <person name="Tian J.H."/>
            <person name="Sheng Y."/>
            <person name="Liu T."/>
            <person name="Pan Y.S."/>
            <person name="Xia L.Y."/>
            <person name="Li J."/>
            <person name="Zhao F."/>
            <person name="Cao W.C."/>
        </authorList>
    </citation>
    <scope>NUCLEOTIDE SEQUENCE [LARGE SCALE GENOMIC DNA]</scope>
    <source>
        <strain evidence="3">HaeL-2018</strain>
    </source>
</reference>
<feature type="transmembrane region" description="Helical" evidence="2">
    <location>
        <begin position="12"/>
        <end position="33"/>
    </location>
</feature>